<gene>
    <name evidence="2" type="ORF">PRK78_007341</name>
</gene>
<feature type="compositionally biased region" description="Polar residues" evidence="1">
    <location>
        <begin position="565"/>
        <end position="578"/>
    </location>
</feature>
<feature type="compositionally biased region" description="Basic and acidic residues" evidence="1">
    <location>
        <begin position="432"/>
        <end position="454"/>
    </location>
</feature>
<dbReference type="Proteomes" id="UP001219355">
    <property type="component" value="Chromosome 5"/>
</dbReference>
<feature type="compositionally biased region" description="Low complexity" evidence="1">
    <location>
        <begin position="376"/>
        <end position="389"/>
    </location>
</feature>
<dbReference type="AlphaFoldDB" id="A0AAF0IQH7"/>
<proteinExistence type="predicted"/>
<reference evidence="2" key="1">
    <citation type="submission" date="2023-03" db="EMBL/GenBank/DDBJ databases">
        <title>Emydomyces testavorans Genome Sequence.</title>
        <authorList>
            <person name="Hoyer L."/>
        </authorList>
    </citation>
    <scope>NUCLEOTIDE SEQUENCE</scope>
    <source>
        <strain evidence="2">16-2883</strain>
    </source>
</reference>
<feature type="compositionally biased region" description="Basic and acidic residues" evidence="1">
    <location>
        <begin position="232"/>
        <end position="243"/>
    </location>
</feature>
<evidence type="ECO:0000313" key="3">
    <source>
        <dbReference type="Proteomes" id="UP001219355"/>
    </source>
</evidence>
<feature type="region of interest" description="Disordered" evidence="1">
    <location>
        <begin position="112"/>
        <end position="394"/>
    </location>
</feature>
<feature type="compositionally biased region" description="Basic and acidic residues" evidence="1">
    <location>
        <begin position="320"/>
        <end position="332"/>
    </location>
</feature>
<evidence type="ECO:0000256" key="1">
    <source>
        <dbReference type="SAM" id="MobiDB-lite"/>
    </source>
</evidence>
<feature type="compositionally biased region" description="Pro residues" evidence="1">
    <location>
        <begin position="271"/>
        <end position="281"/>
    </location>
</feature>
<organism evidence="2 3">
    <name type="scientific">Emydomyces testavorans</name>
    <dbReference type="NCBI Taxonomy" id="2070801"/>
    <lineage>
        <taxon>Eukaryota</taxon>
        <taxon>Fungi</taxon>
        <taxon>Dikarya</taxon>
        <taxon>Ascomycota</taxon>
        <taxon>Pezizomycotina</taxon>
        <taxon>Eurotiomycetes</taxon>
        <taxon>Eurotiomycetidae</taxon>
        <taxon>Onygenales</taxon>
        <taxon>Nannizziopsiaceae</taxon>
        <taxon>Emydomyces</taxon>
    </lineage>
</organism>
<feature type="region of interest" description="Disordered" evidence="1">
    <location>
        <begin position="427"/>
        <end position="578"/>
    </location>
</feature>
<name>A0AAF0IQH7_9EURO</name>
<protein>
    <submittedName>
        <fullName evidence="2">Uncharacterized protein</fullName>
    </submittedName>
</protein>
<feature type="compositionally biased region" description="Polar residues" evidence="1">
    <location>
        <begin position="540"/>
        <end position="558"/>
    </location>
</feature>
<keyword evidence="3" id="KW-1185">Reference proteome</keyword>
<feature type="compositionally biased region" description="Polar residues" evidence="1">
    <location>
        <begin position="310"/>
        <end position="319"/>
    </location>
</feature>
<feature type="region of interest" description="Disordered" evidence="1">
    <location>
        <begin position="714"/>
        <end position="740"/>
    </location>
</feature>
<accession>A0AAF0IQH7</accession>
<evidence type="ECO:0000313" key="2">
    <source>
        <dbReference type="EMBL" id="WEW61844.1"/>
    </source>
</evidence>
<feature type="compositionally biased region" description="Basic and acidic residues" evidence="1">
    <location>
        <begin position="476"/>
        <end position="487"/>
    </location>
</feature>
<sequence>MSLDHDTSHPNSDKTPLKPVLNKKRSHLEYLADIDSRFKRLTDDVFPYHPYLLTVPTDNPFRLGSRTVTNWAVGKGCLFATEEEQLQYMTFLSRQGEDTLLVAVGGWSDESGNIMREEESSNPAAELSSKMPQNGQKKKISFNDYKKKALESPAPPTPATLPNGRLELSPPKEEVPQAPKGEISEGPAVATKPGDSRKPNGLPQSNIPPKKDQKPSPPKSIDRPSPSPAKKPRLENGSGKESRQVPTKAKNQSTVPELLSPTLPPATRSPHIPPLLSPTLPPKLEEELLNLTDEPIAAKSTPYTAKKTVPKSTNIQSDVTKSKLTESNRPRSDSVSSTNTKSDTKSKASKNTSLPTRNGAKGSPIPAQLPQRSIKKVPVAHVAKPKMAPSSVLNKSAPVTPAKVKLIVRLKYGRQNRKRVEALLRMTTKRKAASEKAPTKQKVQEDTPDKKEAKVLLPSKSIEKQQGPVPGNKRPKPADDIGIERPALKRPKITPTVSSERPETPSALSTSKPAVPQTKAQYMTPKKEAKADTKGANMRRTLSTESESKTPATKMNNTQDERPTSKPSPALSTDNQSTKSLDLEWRAWRNEWQKYKDLGRELKHACDRLTKQKKSAGSQQEPSDAKLSAVTAMEVILCFMLAFIADDKSKSLTRQAPDSTTWRTLIPYWQAAASRTAPYPYLHGVCLLLGAISQEAIHILDLDRLATITLPGDPASNHNSASHKDRTVVSTPGSGDPDNASLPFSALAQDSKLLRDLSELRTRLPESHRESNRLWLEGNRLLPESVFPHEYPATWLRRSRNFTERGREVLKVGKYSGDFFLPLARIGGSGTGTAGAIEGVRFAFAFLQEWCEKEGVEWVGRLDI</sequence>
<dbReference type="EMBL" id="CP120631">
    <property type="protein sequence ID" value="WEW61844.1"/>
    <property type="molecule type" value="Genomic_DNA"/>
</dbReference>